<dbReference type="Gene3D" id="1.10.260.40">
    <property type="entry name" value="lambda repressor-like DNA-binding domains"/>
    <property type="match status" value="1"/>
</dbReference>
<dbReference type="InterPro" id="IPR010982">
    <property type="entry name" value="Lambda_DNA-bd_dom_sf"/>
</dbReference>
<organism evidence="2 3">
    <name type="scientific">Streptomyces humicola</name>
    <dbReference type="NCBI Taxonomy" id="2953240"/>
    <lineage>
        <taxon>Bacteria</taxon>
        <taxon>Bacillati</taxon>
        <taxon>Actinomycetota</taxon>
        <taxon>Actinomycetes</taxon>
        <taxon>Kitasatosporales</taxon>
        <taxon>Streptomycetaceae</taxon>
        <taxon>Streptomyces</taxon>
    </lineage>
</organism>
<reference evidence="2" key="1">
    <citation type="submission" date="2022-06" db="EMBL/GenBank/DDBJ databases">
        <title>Draft genome sequence of Streptomyces sp. RB6PN25 isolated from peat swamp forest in Thailand.</title>
        <authorList>
            <person name="Duangmal K."/>
            <person name="Klaysubun C."/>
        </authorList>
    </citation>
    <scope>NUCLEOTIDE SEQUENCE</scope>
    <source>
        <strain evidence="2">RB6PN25</strain>
    </source>
</reference>
<dbReference type="Pfam" id="PF13560">
    <property type="entry name" value="HTH_31"/>
    <property type="match status" value="1"/>
</dbReference>
<dbReference type="Pfam" id="PF19054">
    <property type="entry name" value="DUF5753"/>
    <property type="match status" value="1"/>
</dbReference>
<dbReference type="CDD" id="cd00093">
    <property type="entry name" value="HTH_XRE"/>
    <property type="match status" value="1"/>
</dbReference>
<dbReference type="RefSeq" id="WP_255921464.1">
    <property type="nucleotide sequence ID" value="NZ_JANFNG010000014.1"/>
</dbReference>
<sequence>MRKLRIKAGWTQRDLGERVHVVSSRIAQIELATEKVPENLSDALDEALKADGDLCDLWWHMVRETYPNWSRRFMELELKAISRHEFGPVIVPGLLQTEAYARAVLRAGRPNDAADLIEERVAARLKRQTILHGPTPLCWFILEETVLQRPVGGANALREQLQRLLKVAQLPHVTMQVLPLDTGAHAALGGDLTILGFGNGPNAAYVEGSYRGQLVEQAEDVAEFGYAYDLLQAQALTPEASLAVIQSAMEDVRDEQASSAGRG</sequence>
<dbReference type="InterPro" id="IPR043917">
    <property type="entry name" value="DUF5753"/>
</dbReference>
<feature type="domain" description="HTH cro/C1-type" evidence="1">
    <location>
        <begin position="1"/>
        <end position="30"/>
    </location>
</feature>
<dbReference type="EMBL" id="JANFNG010000014">
    <property type="protein sequence ID" value="MCQ4082556.1"/>
    <property type="molecule type" value="Genomic_DNA"/>
</dbReference>
<keyword evidence="3" id="KW-1185">Reference proteome</keyword>
<comment type="caution">
    <text evidence="2">The sequence shown here is derived from an EMBL/GenBank/DDBJ whole genome shotgun (WGS) entry which is preliminary data.</text>
</comment>
<name>A0ABT1PY11_9ACTN</name>
<dbReference type="PROSITE" id="PS50943">
    <property type="entry name" value="HTH_CROC1"/>
    <property type="match status" value="1"/>
</dbReference>
<proteinExistence type="predicted"/>
<gene>
    <name evidence="2" type="ORF">NGB36_18595</name>
</gene>
<dbReference type="Proteomes" id="UP001057702">
    <property type="component" value="Unassembled WGS sequence"/>
</dbReference>
<accession>A0ABT1PY11</accession>
<evidence type="ECO:0000259" key="1">
    <source>
        <dbReference type="PROSITE" id="PS50943"/>
    </source>
</evidence>
<evidence type="ECO:0000313" key="2">
    <source>
        <dbReference type="EMBL" id="MCQ4082556.1"/>
    </source>
</evidence>
<dbReference type="InterPro" id="IPR001387">
    <property type="entry name" value="Cro/C1-type_HTH"/>
</dbReference>
<evidence type="ECO:0000313" key="3">
    <source>
        <dbReference type="Proteomes" id="UP001057702"/>
    </source>
</evidence>
<protein>
    <submittedName>
        <fullName evidence="2">Scr1 family TA system antitoxin-like transcriptional regulator</fullName>
    </submittedName>
</protein>